<dbReference type="PANTHER" id="PTHR33164">
    <property type="entry name" value="TRANSCRIPTIONAL REGULATOR, MARR FAMILY"/>
    <property type="match status" value="1"/>
</dbReference>
<keyword evidence="3" id="KW-0804">Transcription</keyword>
<dbReference type="Gene3D" id="1.10.10.10">
    <property type="entry name" value="Winged helix-like DNA-binding domain superfamily/Winged helix DNA-binding domain"/>
    <property type="match status" value="1"/>
</dbReference>
<dbReference type="SMART" id="SM00347">
    <property type="entry name" value="HTH_MARR"/>
    <property type="match status" value="1"/>
</dbReference>
<evidence type="ECO:0000259" key="5">
    <source>
        <dbReference type="PROSITE" id="PS50995"/>
    </source>
</evidence>
<keyword evidence="1" id="KW-0805">Transcription regulation</keyword>
<evidence type="ECO:0000256" key="4">
    <source>
        <dbReference type="SAM" id="MobiDB-lite"/>
    </source>
</evidence>
<name>A0A2N4UE71_9BURK</name>
<dbReference type="InterPro" id="IPR000835">
    <property type="entry name" value="HTH_MarR-typ"/>
</dbReference>
<keyword evidence="7" id="KW-1185">Reference proteome</keyword>
<feature type="domain" description="HTH marR-type" evidence="5">
    <location>
        <begin position="26"/>
        <end position="159"/>
    </location>
</feature>
<dbReference type="PROSITE" id="PS50995">
    <property type="entry name" value="HTH_MARR_2"/>
    <property type="match status" value="1"/>
</dbReference>
<reference evidence="6 7" key="1">
    <citation type="submission" date="2017-10" db="EMBL/GenBank/DDBJ databases">
        <title>Two draft genome sequences of Pusillimonas sp. strains isolated from a nitrate- and radionuclide-contaminated groundwater in Russia.</title>
        <authorList>
            <person name="Grouzdev D.S."/>
            <person name="Tourova T.P."/>
            <person name="Goeva M.A."/>
            <person name="Babich T.L."/>
            <person name="Sokolova D.S."/>
            <person name="Abdullin R."/>
            <person name="Poltaraus A.B."/>
            <person name="Toshchakov S.V."/>
            <person name="Nazina T.N."/>
        </authorList>
    </citation>
    <scope>NUCLEOTIDE SEQUENCE [LARGE SCALE GENOMIC DNA]</scope>
    <source>
        <strain evidence="6 7">JR1/69-2-13</strain>
    </source>
</reference>
<keyword evidence="2 6" id="KW-0238">DNA-binding</keyword>
<accession>A0A2N4UE71</accession>
<dbReference type="InterPro" id="IPR039422">
    <property type="entry name" value="MarR/SlyA-like"/>
</dbReference>
<evidence type="ECO:0000313" key="7">
    <source>
        <dbReference type="Proteomes" id="UP000234328"/>
    </source>
</evidence>
<dbReference type="RefSeq" id="WP_102070581.1">
    <property type="nucleotide sequence ID" value="NZ_PDNV01000008.1"/>
</dbReference>
<sequence length="195" mass="21894">MNIKKTDLLRASDRAQDLVDHLPTLDDMMMFRLYRAWSAGNPIFTRLCEGRFNITRREWRLLAVGVQHDGLTSTQLARAVGLDAPRTSRAIGTLCSKGLLMRRRDPGDARTVHISVTPSGIRLYRQIMPVVASLNKGIFQDLDVDELRALGSMLDRVVRRAGQMMADDLIKERPHRSRPGNAAGGWSAPAHRRTP</sequence>
<dbReference type="OrthoDB" id="8654642at2"/>
<evidence type="ECO:0000256" key="3">
    <source>
        <dbReference type="ARBA" id="ARBA00023163"/>
    </source>
</evidence>
<dbReference type="GO" id="GO:0003700">
    <property type="term" value="F:DNA-binding transcription factor activity"/>
    <property type="evidence" value="ECO:0007669"/>
    <property type="project" value="InterPro"/>
</dbReference>
<dbReference type="InterPro" id="IPR036388">
    <property type="entry name" value="WH-like_DNA-bd_sf"/>
</dbReference>
<proteinExistence type="predicted"/>
<evidence type="ECO:0000313" key="6">
    <source>
        <dbReference type="EMBL" id="PLC53311.1"/>
    </source>
</evidence>
<dbReference type="InterPro" id="IPR036390">
    <property type="entry name" value="WH_DNA-bd_sf"/>
</dbReference>
<dbReference type="GO" id="GO:0003677">
    <property type="term" value="F:DNA binding"/>
    <property type="evidence" value="ECO:0007669"/>
    <property type="project" value="UniProtKB-KW"/>
</dbReference>
<dbReference type="EMBL" id="PDNV01000008">
    <property type="protein sequence ID" value="PLC53311.1"/>
    <property type="molecule type" value="Genomic_DNA"/>
</dbReference>
<gene>
    <name evidence="6" type="ORF">CR155_13610</name>
</gene>
<protein>
    <submittedName>
        <fullName evidence="6">DNA-binding protein</fullName>
    </submittedName>
</protein>
<dbReference type="Proteomes" id="UP000234328">
    <property type="component" value="Unassembled WGS sequence"/>
</dbReference>
<dbReference type="PANTHER" id="PTHR33164:SF64">
    <property type="entry name" value="TRANSCRIPTIONAL REGULATOR SLYA"/>
    <property type="match status" value="1"/>
</dbReference>
<comment type="caution">
    <text evidence="6">The sequence shown here is derived from an EMBL/GenBank/DDBJ whole genome shotgun (WGS) entry which is preliminary data.</text>
</comment>
<evidence type="ECO:0000256" key="2">
    <source>
        <dbReference type="ARBA" id="ARBA00023125"/>
    </source>
</evidence>
<dbReference type="GO" id="GO:0006950">
    <property type="term" value="P:response to stress"/>
    <property type="evidence" value="ECO:0007669"/>
    <property type="project" value="TreeGrafter"/>
</dbReference>
<evidence type="ECO:0000256" key="1">
    <source>
        <dbReference type="ARBA" id="ARBA00023015"/>
    </source>
</evidence>
<dbReference type="AlphaFoldDB" id="A0A2N4UE71"/>
<organism evidence="6 7">
    <name type="scientific">Pollutimonas nitritireducens</name>
    <dbReference type="NCBI Taxonomy" id="2045209"/>
    <lineage>
        <taxon>Bacteria</taxon>
        <taxon>Pseudomonadati</taxon>
        <taxon>Pseudomonadota</taxon>
        <taxon>Betaproteobacteria</taxon>
        <taxon>Burkholderiales</taxon>
        <taxon>Alcaligenaceae</taxon>
        <taxon>Pollutimonas</taxon>
    </lineage>
</organism>
<dbReference type="Pfam" id="PF12802">
    <property type="entry name" value="MarR_2"/>
    <property type="match status" value="1"/>
</dbReference>
<dbReference type="SUPFAM" id="SSF46785">
    <property type="entry name" value="Winged helix' DNA-binding domain"/>
    <property type="match status" value="1"/>
</dbReference>
<dbReference type="PRINTS" id="PR00598">
    <property type="entry name" value="HTHMARR"/>
</dbReference>
<feature type="region of interest" description="Disordered" evidence="4">
    <location>
        <begin position="169"/>
        <end position="195"/>
    </location>
</feature>